<dbReference type="InterPro" id="IPR003785">
    <property type="entry name" value="Creatininase/forma_Hydrolase"/>
</dbReference>
<comment type="similarity">
    <text evidence="5">Belongs to the creatininase superfamily.</text>
</comment>
<dbReference type="Pfam" id="PF02633">
    <property type="entry name" value="Creatininase"/>
    <property type="match status" value="1"/>
</dbReference>
<reference evidence="6 7" key="1">
    <citation type="submission" date="2023-07" db="EMBL/GenBank/DDBJ databases">
        <title>Genomic Encyclopedia of Type Strains, Phase IV (KMG-IV): sequencing the most valuable type-strain genomes for metagenomic binning, comparative biology and taxonomic classification.</title>
        <authorList>
            <person name="Goeker M."/>
        </authorList>
    </citation>
    <scope>NUCLEOTIDE SEQUENCE [LARGE SCALE GENOMIC DNA]</scope>
    <source>
        <strain evidence="6 7">DSM 25963</strain>
    </source>
</reference>
<evidence type="ECO:0000256" key="5">
    <source>
        <dbReference type="ARBA" id="ARBA00024029"/>
    </source>
</evidence>
<dbReference type="PANTHER" id="PTHR35005">
    <property type="entry name" value="3-DEHYDRO-SCYLLO-INOSOSE HYDROLASE"/>
    <property type="match status" value="1"/>
</dbReference>
<evidence type="ECO:0000313" key="6">
    <source>
        <dbReference type="EMBL" id="MDP9752078.1"/>
    </source>
</evidence>
<keyword evidence="3 6" id="KW-0378">Hydrolase</keyword>
<dbReference type="InterPro" id="IPR024087">
    <property type="entry name" value="Creatininase-like_sf"/>
</dbReference>
<evidence type="ECO:0000256" key="1">
    <source>
        <dbReference type="ARBA" id="ARBA00001947"/>
    </source>
</evidence>
<name>A0ABT9M7J4_9THEO</name>
<dbReference type="EC" id="3.5.2.10" evidence="6"/>
<comment type="cofactor">
    <cofactor evidence="1">
        <name>Zn(2+)</name>
        <dbReference type="ChEBI" id="CHEBI:29105"/>
    </cofactor>
</comment>
<proteinExistence type="inferred from homology"/>
<evidence type="ECO:0000256" key="2">
    <source>
        <dbReference type="ARBA" id="ARBA00022723"/>
    </source>
</evidence>
<dbReference type="Proteomes" id="UP001223886">
    <property type="component" value="Unassembled WGS sequence"/>
</dbReference>
<comment type="caution">
    <text evidence="6">The sequence shown here is derived from an EMBL/GenBank/DDBJ whole genome shotgun (WGS) entry which is preliminary data.</text>
</comment>
<accession>A0ABT9M7J4</accession>
<dbReference type="SUPFAM" id="SSF102215">
    <property type="entry name" value="Creatininase"/>
    <property type="match status" value="1"/>
</dbReference>
<evidence type="ECO:0000313" key="7">
    <source>
        <dbReference type="Proteomes" id="UP001223886"/>
    </source>
</evidence>
<dbReference type="PANTHER" id="PTHR35005:SF1">
    <property type="entry name" value="2-AMINO-5-FORMYLAMINO-6-RIBOSYLAMINOPYRIMIDIN-4(3H)-ONE 5'-MONOPHOSPHATE DEFORMYLASE"/>
    <property type="match status" value="1"/>
</dbReference>
<sequence>MDLNSMTYVELEEQIKKTKIAILPIGALEAHGPHLPLGTDNYLAERLAQKVAEKIEAIVLPTFAYGQVWSLRNVAGSINISNEHLKAILVDIGTSIYKFGIRYYVIINGHFGNNVAIKEAARELYEKIPGLKVYYFFYPGVSHIIDEVRESEPLPGGYFHACEIETSYMLYLAPEHVRMEKAINDTPNLPEDFEYTPTPWDRVTSTVVMGNAALATKEKGEKIINAAIDNIVKILKKRLTTKEGV</sequence>
<dbReference type="Gene3D" id="3.40.50.10310">
    <property type="entry name" value="Creatininase"/>
    <property type="match status" value="1"/>
</dbReference>
<gene>
    <name evidence="6" type="ORF">J2S24_002604</name>
</gene>
<keyword evidence="2" id="KW-0479">Metal-binding</keyword>
<keyword evidence="7" id="KW-1185">Reference proteome</keyword>
<dbReference type="GO" id="GO:0047789">
    <property type="term" value="F:creatininase activity"/>
    <property type="evidence" value="ECO:0007669"/>
    <property type="project" value="UniProtKB-EC"/>
</dbReference>
<protein>
    <submittedName>
        <fullName evidence="6">Creatinine amidohydrolase</fullName>
        <ecNumber evidence="6">3.5.2.10</ecNumber>
    </submittedName>
</protein>
<dbReference type="EMBL" id="JAURUP010000055">
    <property type="protein sequence ID" value="MDP9752078.1"/>
    <property type="molecule type" value="Genomic_DNA"/>
</dbReference>
<evidence type="ECO:0000256" key="4">
    <source>
        <dbReference type="ARBA" id="ARBA00022833"/>
    </source>
</evidence>
<organism evidence="6 7">
    <name type="scientific">Thermoanaerobacter pentosaceus</name>
    <dbReference type="NCBI Taxonomy" id="694059"/>
    <lineage>
        <taxon>Bacteria</taxon>
        <taxon>Bacillati</taxon>
        <taxon>Bacillota</taxon>
        <taxon>Clostridia</taxon>
        <taxon>Thermoanaerobacterales</taxon>
        <taxon>Thermoanaerobacteraceae</taxon>
        <taxon>Thermoanaerobacter</taxon>
    </lineage>
</organism>
<evidence type="ECO:0000256" key="3">
    <source>
        <dbReference type="ARBA" id="ARBA00022801"/>
    </source>
</evidence>
<dbReference type="RefSeq" id="WP_307681655.1">
    <property type="nucleotide sequence ID" value="NZ_JAURUP010000055.1"/>
</dbReference>
<keyword evidence="4" id="KW-0862">Zinc</keyword>